<dbReference type="SUPFAM" id="SSF46689">
    <property type="entry name" value="Homeodomain-like"/>
    <property type="match status" value="1"/>
</dbReference>
<reference evidence="6 7" key="1">
    <citation type="journal article" date="2024" name="Fungal Genet. Biol.">
        <title>The porcine skin microbiome exhibits broad fungal antagonism.</title>
        <authorList>
            <person name="De La Cruz K.F."/>
            <person name="Townsend E.C."/>
            <person name="Alex Cheong J.Z."/>
            <person name="Salamzade R."/>
            <person name="Liu A."/>
            <person name="Sandstrom S."/>
            <person name="Davila E."/>
            <person name="Huang L."/>
            <person name="Xu K.H."/>
            <person name="Wu S.Y."/>
            <person name="Meudt J.J."/>
            <person name="Shanmuganayagam D."/>
            <person name="Gibson A.L.F."/>
            <person name="Kalan L.R."/>
        </authorList>
    </citation>
    <scope>NUCLEOTIDE SEQUENCE [LARGE SCALE GENOMIC DNA]</scope>
    <source>
        <strain evidence="6 7">LK2625</strain>
    </source>
</reference>
<evidence type="ECO:0000259" key="5">
    <source>
        <dbReference type="PROSITE" id="PS51736"/>
    </source>
</evidence>
<evidence type="ECO:0000256" key="3">
    <source>
        <dbReference type="ARBA" id="ARBA00023125"/>
    </source>
</evidence>
<gene>
    <name evidence="6" type="ORF">VVR66_11350</name>
</gene>
<organism evidence="6 7">
    <name type="scientific">Kocuria carniphila</name>
    <dbReference type="NCBI Taxonomy" id="262208"/>
    <lineage>
        <taxon>Bacteria</taxon>
        <taxon>Bacillati</taxon>
        <taxon>Actinomycetota</taxon>
        <taxon>Actinomycetes</taxon>
        <taxon>Micrococcales</taxon>
        <taxon>Micrococcaceae</taxon>
        <taxon>Kocuria</taxon>
    </lineage>
</organism>
<feature type="domain" description="Resolvase/invertase-type recombinase catalytic" evidence="5">
    <location>
        <begin position="1"/>
        <end position="90"/>
    </location>
</feature>
<keyword evidence="7" id="KW-1185">Reference proteome</keyword>
<dbReference type="RefSeq" id="WP_368629632.1">
    <property type="nucleotide sequence ID" value="NZ_JAYWLU010000011.1"/>
</dbReference>
<dbReference type="PROSITE" id="PS51736">
    <property type="entry name" value="RECOMBINASES_3"/>
    <property type="match status" value="1"/>
</dbReference>
<dbReference type="Pfam" id="PF00239">
    <property type="entry name" value="Resolvase"/>
    <property type="match status" value="1"/>
</dbReference>
<dbReference type="Gene3D" id="1.10.10.60">
    <property type="entry name" value="Homeodomain-like"/>
    <property type="match status" value="1"/>
</dbReference>
<evidence type="ECO:0000256" key="4">
    <source>
        <dbReference type="ARBA" id="ARBA00023172"/>
    </source>
</evidence>
<name>A0ABV3V3K0_9MICC</name>
<dbReference type="SMART" id="SM00857">
    <property type="entry name" value="Resolvase"/>
    <property type="match status" value="1"/>
</dbReference>
<dbReference type="Proteomes" id="UP001558481">
    <property type="component" value="Unassembled WGS sequence"/>
</dbReference>
<dbReference type="SUPFAM" id="SSF53041">
    <property type="entry name" value="Resolvase-like"/>
    <property type="match status" value="1"/>
</dbReference>
<dbReference type="InterPro" id="IPR036162">
    <property type="entry name" value="Resolvase-like_N_sf"/>
</dbReference>
<dbReference type="InterPro" id="IPR006118">
    <property type="entry name" value="Recombinase_CS"/>
</dbReference>
<keyword evidence="2" id="KW-0229">DNA integration</keyword>
<evidence type="ECO:0000313" key="6">
    <source>
        <dbReference type="EMBL" id="MEX3595309.1"/>
    </source>
</evidence>
<comment type="similarity">
    <text evidence="1">Belongs to the site-specific recombinase resolvase family.</text>
</comment>
<sequence length="142" mass="15297">MDAARSHLRTGDALVVTRLDRLGRSMRDTVTTAAELTDNGVRLVLLDMGLDTSTSEGRLMVGILSALAQQELETIQERTRVGLEHARAQGRVGGRPPKLSPAQRAAALAALRSGLSVAEVATLHEVSRWTITRLRGATFAEE</sequence>
<dbReference type="EMBL" id="JAYWLU010000011">
    <property type="protein sequence ID" value="MEX3595309.1"/>
    <property type="molecule type" value="Genomic_DNA"/>
</dbReference>
<keyword evidence="3" id="KW-0238">DNA-binding</keyword>
<evidence type="ECO:0000256" key="2">
    <source>
        <dbReference type="ARBA" id="ARBA00022908"/>
    </source>
</evidence>
<comment type="caution">
    <text evidence="6">The sequence shown here is derived from an EMBL/GenBank/DDBJ whole genome shotgun (WGS) entry which is preliminary data.</text>
</comment>
<evidence type="ECO:0000313" key="7">
    <source>
        <dbReference type="Proteomes" id="UP001558481"/>
    </source>
</evidence>
<keyword evidence="4" id="KW-0233">DNA recombination</keyword>
<dbReference type="PANTHER" id="PTHR30461:SF2">
    <property type="entry name" value="SERINE RECOMBINASE PINE-RELATED"/>
    <property type="match status" value="1"/>
</dbReference>
<dbReference type="Gene3D" id="3.40.50.1390">
    <property type="entry name" value="Resolvase, N-terminal catalytic domain"/>
    <property type="match status" value="1"/>
</dbReference>
<accession>A0ABV3V3K0</accession>
<dbReference type="CDD" id="cd03768">
    <property type="entry name" value="SR_ResInv"/>
    <property type="match status" value="1"/>
</dbReference>
<protein>
    <submittedName>
        <fullName evidence="6">Recombinase family protein</fullName>
    </submittedName>
</protein>
<dbReference type="InterPro" id="IPR006119">
    <property type="entry name" value="Resolv_N"/>
</dbReference>
<dbReference type="PANTHER" id="PTHR30461">
    <property type="entry name" value="DNA-INVERTASE FROM LAMBDOID PROPHAGE"/>
    <property type="match status" value="1"/>
</dbReference>
<dbReference type="InterPro" id="IPR050639">
    <property type="entry name" value="SSR_resolvase"/>
</dbReference>
<evidence type="ECO:0000256" key="1">
    <source>
        <dbReference type="ARBA" id="ARBA00009913"/>
    </source>
</evidence>
<dbReference type="PROSITE" id="PS00398">
    <property type="entry name" value="RECOMBINASES_2"/>
    <property type="match status" value="1"/>
</dbReference>
<dbReference type="InterPro" id="IPR009057">
    <property type="entry name" value="Homeodomain-like_sf"/>
</dbReference>
<proteinExistence type="inferred from homology"/>